<evidence type="ECO:0000256" key="10">
    <source>
        <dbReference type="SAM" id="SignalP"/>
    </source>
</evidence>
<dbReference type="PRINTS" id="PR00747">
    <property type="entry name" value="GLYHDRLASE47"/>
</dbReference>
<feature type="signal peptide" evidence="10">
    <location>
        <begin position="1"/>
        <end position="23"/>
    </location>
</feature>
<keyword evidence="12" id="KW-1185">Reference proteome</keyword>
<dbReference type="Pfam" id="PF01532">
    <property type="entry name" value="Glyco_hydro_47"/>
    <property type="match status" value="1"/>
</dbReference>
<feature type="active site" description="Proton donor" evidence="6">
    <location>
        <position position="409"/>
    </location>
</feature>
<feature type="binding site" evidence="7">
    <location>
        <position position="543"/>
    </location>
    <ligand>
        <name>Ca(2+)</name>
        <dbReference type="ChEBI" id="CHEBI:29108"/>
    </ligand>
</feature>
<comment type="pathway">
    <text evidence="2">Protein modification; protein glycosylation.</text>
</comment>
<evidence type="ECO:0000256" key="8">
    <source>
        <dbReference type="PIRSR" id="PIRSR601382-3"/>
    </source>
</evidence>
<evidence type="ECO:0000313" key="11">
    <source>
        <dbReference type="EMBL" id="KAF4119582.1"/>
    </source>
</evidence>
<proteinExistence type="inferred from homology"/>
<comment type="similarity">
    <text evidence="3 9">Belongs to the glycosyl hydrolase 47 family.</text>
</comment>
<dbReference type="EC" id="3.2.1.-" evidence="9"/>
<dbReference type="InterPro" id="IPR036026">
    <property type="entry name" value="Seven-hairpin_glycosidases"/>
</dbReference>
<dbReference type="InterPro" id="IPR050749">
    <property type="entry name" value="Glycosyl_Hydrolase_47"/>
</dbReference>
<dbReference type="RefSeq" id="XP_035318234.1">
    <property type="nucleotide sequence ID" value="XM_035466686.1"/>
</dbReference>
<evidence type="ECO:0000256" key="2">
    <source>
        <dbReference type="ARBA" id="ARBA00004922"/>
    </source>
</evidence>
<dbReference type="GO" id="GO:0004571">
    <property type="term" value="F:mannosyl-oligosaccharide 1,2-alpha-mannosidase activity"/>
    <property type="evidence" value="ECO:0007669"/>
    <property type="project" value="InterPro"/>
</dbReference>
<comment type="cofactor">
    <cofactor evidence="1 7">
        <name>Ca(2+)</name>
        <dbReference type="ChEBI" id="CHEBI:29108"/>
    </cofactor>
</comment>
<evidence type="ECO:0000256" key="4">
    <source>
        <dbReference type="ARBA" id="ARBA00022801"/>
    </source>
</evidence>
<reference evidence="11" key="1">
    <citation type="submission" date="2020-03" db="EMBL/GenBank/DDBJ databases">
        <title>Site-based positive gene gene selection in Geosmithia morbida across the United States reveals a broad range of putative effectors and factors for local host and environmental adapation.</title>
        <authorList>
            <person name="Onufrak A."/>
            <person name="Murdoch R.W."/>
            <person name="Gazis R."/>
            <person name="Huff M."/>
            <person name="Staton M."/>
            <person name="Klingeman W."/>
            <person name="Hadziabdic D."/>
        </authorList>
    </citation>
    <scope>NUCLEOTIDE SEQUENCE</scope>
    <source>
        <strain evidence="11">1262</strain>
    </source>
</reference>
<protein>
    <recommendedName>
        <fullName evidence="9">alpha-1,2-Mannosidase</fullName>
        <ecNumber evidence="9">3.2.1.-</ecNumber>
    </recommendedName>
</protein>
<accession>A0A9P5CYN2</accession>
<keyword evidence="9" id="KW-0326">Glycosidase</keyword>
<organism evidence="11 12">
    <name type="scientific">Geosmithia morbida</name>
    <dbReference type="NCBI Taxonomy" id="1094350"/>
    <lineage>
        <taxon>Eukaryota</taxon>
        <taxon>Fungi</taxon>
        <taxon>Dikarya</taxon>
        <taxon>Ascomycota</taxon>
        <taxon>Pezizomycotina</taxon>
        <taxon>Sordariomycetes</taxon>
        <taxon>Hypocreomycetidae</taxon>
        <taxon>Hypocreales</taxon>
        <taxon>Bionectriaceae</taxon>
        <taxon>Geosmithia</taxon>
    </lineage>
</organism>
<dbReference type="EMBL" id="JAANYQ010000023">
    <property type="protein sequence ID" value="KAF4119582.1"/>
    <property type="molecule type" value="Genomic_DNA"/>
</dbReference>
<evidence type="ECO:0000256" key="9">
    <source>
        <dbReference type="RuleBase" id="RU361193"/>
    </source>
</evidence>
<evidence type="ECO:0000313" key="12">
    <source>
        <dbReference type="Proteomes" id="UP000749293"/>
    </source>
</evidence>
<keyword evidence="7" id="KW-0106">Calcium</keyword>
<dbReference type="GO" id="GO:0005509">
    <property type="term" value="F:calcium ion binding"/>
    <property type="evidence" value="ECO:0007669"/>
    <property type="project" value="InterPro"/>
</dbReference>
<dbReference type="FunFam" id="1.50.10.10:FF:000037">
    <property type="entry name" value="alpha-1,2-Mannosidase"/>
    <property type="match status" value="1"/>
</dbReference>
<keyword evidence="10" id="KW-0732">Signal</keyword>
<evidence type="ECO:0000256" key="6">
    <source>
        <dbReference type="PIRSR" id="PIRSR601382-1"/>
    </source>
</evidence>
<evidence type="ECO:0000256" key="1">
    <source>
        <dbReference type="ARBA" id="ARBA00001913"/>
    </source>
</evidence>
<evidence type="ECO:0000256" key="7">
    <source>
        <dbReference type="PIRSR" id="PIRSR601382-2"/>
    </source>
</evidence>
<keyword evidence="5 8" id="KW-1015">Disulfide bond</keyword>
<feature type="chain" id="PRO_5040492236" description="alpha-1,2-Mannosidase" evidence="10">
    <location>
        <begin position="24"/>
        <end position="553"/>
    </location>
</feature>
<feature type="active site" evidence="6">
    <location>
        <position position="456"/>
    </location>
</feature>
<keyword evidence="7" id="KW-0479">Metal-binding</keyword>
<dbReference type="PANTHER" id="PTHR11742:SF89">
    <property type="entry name" value="ALPHA-1,2-MANNOSIDASE"/>
    <property type="match status" value="1"/>
</dbReference>
<dbReference type="GeneID" id="55970940"/>
<dbReference type="SUPFAM" id="SSF48225">
    <property type="entry name" value="Seven-hairpin glycosidases"/>
    <property type="match status" value="1"/>
</dbReference>
<feature type="active site" evidence="6">
    <location>
        <position position="292"/>
    </location>
</feature>
<name>A0A9P5CYN2_9HYPO</name>
<evidence type="ECO:0000256" key="5">
    <source>
        <dbReference type="ARBA" id="ARBA00023157"/>
    </source>
</evidence>
<comment type="caution">
    <text evidence="11">The sequence shown here is derived from an EMBL/GenBank/DDBJ whole genome shotgun (WGS) entry which is preliminary data.</text>
</comment>
<evidence type="ECO:0000256" key="3">
    <source>
        <dbReference type="ARBA" id="ARBA00007658"/>
    </source>
</evidence>
<dbReference type="GO" id="GO:0016020">
    <property type="term" value="C:membrane"/>
    <property type="evidence" value="ECO:0007669"/>
    <property type="project" value="InterPro"/>
</dbReference>
<dbReference type="InterPro" id="IPR001382">
    <property type="entry name" value="Glyco_hydro_47"/>
</dbReference>
<dbReference type="Proteomes" id="UP000749293">
    <property type="component" value="Unassembled WGS sequence"/>
</dbReference>
<dbReference type="PANTHER" id="PTHR11742">
    <property type="entry name" value="MANNOSYL-OLIGOSACCHARIDE ALPHA-1,2-MANNOSIDASE-RELATED"/>
    <property type="match status" value="1"/>
</dbReference>
<dbReference type="GO" id="GO:0005783">
    <property type="term" value="C:endoplasmic reticulum"/>
    <property type="evidence" value="ECO:0007669"/>
    <property type="project" value="TreeGrafter"/>
</dbReference>
<feature type="disulfide bond" evidence="8">
    <location>
        <begin position="366"/>
        <end position="395"/>
    </location>
</feature>
<dbReference type="InterPro" id="IPR012341">
    <property type="entry name" value="6hp_glycosidase-like_sf"/>
</dbReference>
<dbReference type="GO" id="GO:0005975">
    <property type="term" value="P:carbohydrate metabolic process"/>
    <property type="evidence" value="ECO:0007669"/>
    <property type="project" value="InterPro"/>
</dbReference>
<dbReference type="Gene3D" id="1.50.10.10">
    <property type="match status" value="1"/>
</dbReference>
<gene>
    <name evidence="11" type="ORF">GMORB2_4712</name>
</gene>
<keyword evidence="4 9" id="KW-0378">Hydrolase</keyword>
<sequence length="553" mass="61835">MAGIAATLVFIFIVLHALEPSHTRPPAFVPSSFDWSQVPLFYPPRTIKALPTGRPSPLPPIQAPASAFDQRPDRRRDAVRRAFKRSWDAYKEHAWLQDELKPISGGGKRSFGGWAATMVDSLDTLWIMGLHDEFAEASWAAGSIDFADTKDGAADLFETTIRYLGGLLSAYDLSGNEALLKKAKELGDMLHRGFDTPNNLPGYWMNFRDALEGTQKAGVRDPSAVPASLCLEFTRLSQITGDPRYYAATDKVTRFLERIQYKTALPGMWPIRLDFRNEAARDSLYTIGAAADSLYEYLPKMHALLGGVDGTYEKLYRGAMDAVTNNLLFRPMLPDKADVLFSGDAIVDDKMPPKVDRKARSQHLACFAGGMFGLGGKLFSIDSHVDIGERLARGCGWAYNQFPTGLMPEEFTMVPCASLDGCEWDEKVWAAKAIGSSSLREGWANIDDARFLLRPEAIESIFLLYRMTGKEYLKDMAWDMFKSIQKSTETELAYSSIQDVTALGKTKKRDSMESFWTAETLKYFYLIFSPPSLISLDDYVLNTEAHPFKRPTT</sequence>
<dbReference type="GO" id="GO:0036503">
    <property type="term" value="P:ERAD pathway"/>
    <property type="evidence" value="ECO:0007669"/>
    <property type="project" value="UniProtKB-ARBA"/>
</dbReference>
<feature type="active site" description="Proton donor" evidence="6">
    <location>
        <position position="158"/>
    </location>
</feature>
<dbReference type="AlphaFoldDB" id="A0A9P5CYN2"/>
<dbReference type="OrthoDB" id="8118055at2759"/>